<accession>A0A8S5PD54</accession>
<protein>
    <submittedName>
        <fullName evidence="1">Uncharacterized protein</fullName>
    </submittedName>
</protein>
<sequence length="293" mass="31871">MTNLKVIDFIKWALTHAKSVPTGAAMPLPIDACCADPWHYLFGSVRVQTTPATLARYRQAYVNRGWAGADFDAAVAGWRSTDYATDCQGLLDSYLTYVCNDKTDVNANMNYRLWCNAKGPIDDITRDYVIGEAVFVSNKNGRMTHVGWICGFDSDGTPLVVEARGLRYGVVVTRLDNRPWTHRGIMAKKFKYSEEIEMEKIKFEVTSPMLTGDAVQAMQTALSAAGYTDADGKAIAADGKWGKKSQAAFDTMIADYAAPAMDGPAPIEAADAATVLMHGVRITISRDGDGGDA</sequence>
<dbReference type="EMBL" id="BK015390">
    <property type="protein sequence ID" value="DAE04549.1"/>
    <property type="molecule type" value="Genomic_DNA"/>
</dbReference>
<proteinExistence type="predicted"/>
<organism evidence="1">
    <name type="scientific">Siphoviridae sp. ct0UO21</name>
    <dbReference type="NCBI Taxonomy" id="2825293"/>
    <lineage>
        <taxon>Viruses</taxon>
        <taxon>Duplodnaviria</taxon>
        <taxon>Heunggongvirae</taxon>
        <taxon>Uroviricota</taxon>
        <taxon>Caudoviricetes</taxon>
    </lineage>
</organism>
<reference evidence="1" key="1">
    <citation type="journal article" date="2021" name="Proc. Natl. Acad. Sci. U.S.A.">
        <title>A Catalog of Tens of Thousands of Viruses from Human Metagenomes Reveals Hidden Associations with Chronic Diseases.</title>
        <authorList>
            <person name="Tisza M.J."/>
            <person name="Buck C.B."/>
        </authorList>
    </citation>
    <scope>NUCLEOTIDE SEQUENCE</scope>
    <source>
        <strain evidence="1">Ct0UO21</strain>
    </source>
</reference>
<evidence type="ECO:0000313" key="1">
    <source>
        <dbReference type="EMBL" id="DAE04549.1"/>
    </source>
</evidence>
<name>A0A8S5PD54_9CAUD</name>